<dbReference type="RefSeq" id="WP_092691899.1">
    <property type="nucleotide sequence ID" value="NZ_FNPK01000022.1"/>
</dbReference>
<evidence type="ECO:0000313" key="2">
    <source>
        <dbReference type="Proteomes" id="UP000199035"/>
    </source>
</evidence>
<reference evidence="2" key="1">
    <citation type="submission" date="2016-10" db="EMBL/GenBank/DDBJ databases">
        <authorList>
            <person name="Varghese N."/>
            <person name="Submissions S."/>
        </authorList>
    </citation>
    <scope>NUCLEOTIDE SEQUENCE [LARGE SCALE GENOMIC DNA]</scope>
    <source>
        <strain evidence="2">ANC 5109</strain>
    </source>
</reference>
<dbReference type="Proteomes" id="UP000199035">
    <property type="component" value="Unassembled WGS sequence"/>
</dbReference>
<name>A0A1H3LZN0_9GAMM</name>
<dbReference type="STRING" id="595670.SAMN05421643_12214"/>
<sequence>MTMKRVNQAVNAIASGVRLFSDLKELVSNFKANVRRNNKANLQRNKMANVRRKNNENQPKYKPLFTDEIIKKVYLDPKMKLSDYGHFIIANSKYIAVVAVQGNTSDSRKVAVEGNIPASRKAVVLEFKENSAMSIDDILQLLSTYPEATLIVNDNGEGKFLGQLLKKNGIWYMPVHWGGNCFSNDNRKEYVNKRAQAYACLSYAVNTHNFKICHPHNKEKVLKEFSSIQYSYFSTQYSFGELSRFKIMPASEMREIGLDAPDIVDLFAYVFLENTTY</sequence>
<dbReference type="EMBL" id="FNPK01000022">
    <property type="protein sequence ID" value="SDY69870.1"/>
    <property type="molecule type" value="Genomic_DNA"/>
</dbReference>
<dbReference type="Gene3D" id="3.30.420.240">
    <property type="match status" value="1"/>
</dbReference>
<evidence type="ECO:0000313" key="1">
    <source>
        <dbReference type="EMBL" id="SDY69870.1"/>
    </source>
</evidence>
<keyword evidence="2" id="KW-1185">Reference proteome</keyword>
<protein>
    <submittedName>
        <fullName evidence="1">Uncharacterized protein</fullName>
    </submittedName>
</protein>
<organism evidence="1 2">
    <name type="scientific">Acinetobacter kyonggiensis</name>
    <dbReference type="NCBI Taxonomy" id="595670"/>
    <lineage>
        <taxon>Bacteria</taxon>
        <taxon>Pseudomonadati</taxon>
        <taxon>Pseudomonadota</taxon>
        <taxon>Gammaproteobacteria</taxon>
        <taxon>Moraxellales</taxon>
        <taxon>Moraxellaceae</taxon>
        <taxon>Acinetobacter</taxon>
    </lineage>
</organism>
<gene>
    <name evidence="1" type="ORF">SAMN05421643_12214</name>
</gene>
<accession>A0A1H3LZN0</accession>
<proteinExistence type="predicted"/>
<dbReference type="AlphaFoldDB" id="A0A1H3LZN0"/>